<feature type="non-terminal residue" evidence="1">
    <location>
        <position position="80"/>
    </location>
</feature>
<accession>K2R460</accession>
<dbReference type="SUPFAM" id="SSF46689">
    <property type="entry name" value="Homeodomain-like"/>
    <property type="match status" value="1"/>
</dbReference>
<dbReference type="CDD" id="cd00167">
    <property type="entry name" value="SANT"/>
    <property type="match status" value="1"/>
</dbReference>
<comment type="caution">
    <text evidence="1">The sequence shown here is derived from an EMBL/GenBank/DDBJ whole genome shotgun (WGS) entry which is preliminary data.</text>
</comment>
<evidence type="ECO:0000313" key="2">
    <source>
        <dbReference type="Proteomes" id="UP000007129"/>
    </source>
</evidence>
<dbReference type="InterPro" id="IPR001005">
    <property type="entry name" value="SANT/Myb"/>
</dbReference>
<evidence type="ECO:0000313" key="1">
    <source>
        <dbReference type="EMBL" id="EKG08978.1"/>
    </source>
</evidence>
<dbReference type="InParanoid" id="K2R460"/>
<dbReference type="Gene3D" id="1.10.10.60">
    <property type="entry name" value="Homeodomain-like"/>
    <property type="match status" value="1"/>
</dbReference>
<dbReference type="HOGENOM" id="CLU_2596570_0_0_1"/>
<proteinExistence type="predicted"/>
<evidence type="ECO:0008006" key="3">
    <source>
        <dbReference type="Google" id="ProtNLM"/>
    </source>
</evidence>
<gene>
    <name evidence="1" type="ORF">MPH_14063</name>
</gene>
<name>K2R460_MACPH</name>
<dbReference type="Proteomes" id="UP000007129">
    <property type="component" value="Unassembled WGS sequence"/>
</dbReference>
<organism evidence="1 2">
    <name type="scientific">Macrophomina phaseolina (strain MS6)</name>
    <name type="common">Charcoal rot fungus</name>
    <dbReference type="NCBI Taxonomy" id="1126212"/>
    <lineage>
        <taxon>Eukaryota</taxon>
        <taxon>Fungi</taxon>
        <taxon>Dikarya</taxon>
        <taxon>Ascomycota</taxon>
        <taxon>Pezizomycotina</taxon>
        <taxon>Dothideomycetes</taxon>
        <taxon>Dothideomycetes incertae sedis</taxon>
        <taxon>Botryosphaeriales</taxon>
        <taxon>Botryosphaeriaceae</taxon>
        <taxon>Macrophomina</taxon>
    </lineage>
</organism>
<sequence length="80" mass="9242">MSDSPRAADKNKHSCGPLNWLNISQKRTYARWTDEQIERLCSLRSCYVDSTWDKVASVYNTPGVPYRTAKALSNKYRRVS</sequence>
<dbReference type="AlphaFoldDB" id="K2R460"/>
<dbReference type="VEuPathDB" id="FungiDB:MPH_14063"/>
<dbReference type="EMBL" id="AHHD01000863">
    <property type="protein sequence ID" value="EKG08978.1"/>
    <property type="molecule type" value="Genomic_DNA"/>
</dbReference>
<protein>
    <recommendedName>
        <fullName evidence="3">Myb-like domain-containing protein</fullName>
    </recommendedName>
</protein>
<reference evidence="1 2" key="1">
    <citation type="journal article" date="2012" name="BMC Genomics">
        <title>Tools to kill: Genome of one of the most destructive plant pathogenic fungi Macrophomina phaseolina.</title>
        <authorList>
            <person name="Islam M.S."/>
            <person name="Haque M.S."/>
            <person name="Islam M.M."/>
            <person name="Emdad E.M."/>
            <person name="Halim A."/>
            <person name="Hossen Q.M.M."/>
            <person name="Hossain M.Z."/>
            <person name="Ahmed B."/>
            <person name="Rahim S."/>
            <person name="Rahman M.S."/>
            <person name="Alam M.M."/>
            <person name="Hou S."/>
            <person name="Wan X."/>
            <person name="Saito J.A."/>
            <person name="Alam M."/>
        </authorList>
    </citation>
    <scope>NUCLEOTIDE SEQUENCE [LARGE SCALE GENOMIC DNA]</scope>
    <source>
        <strain evidence="1 2">MS6</strain>
    </source>
</reference>
<dbReference type="InterPro" id="IPR009057">
    <property type="entry name" value="Homeodomain-like_sf"/>
</dbReference>